<dbReference type="InterPro" id="IPR045304">
    <property type="entry name" value="LbH_SAT"/>
</dbReference>
<dbReference type="CDD" id="cd03354">
    <property type="entry name" value="LbH_SAT"/>
    <property type="match status" value="1"/>
</dbReference>
<comment type="caution">
    <text evidence="4">The sequence shown here is derived from an EMBL/GenBank/DDBJ whole genome shotgun (WGS) entry which is preliminary data.</text>
</comment>
<dbReference type="Proteomes" id="UP001224122">
    <property type="component" value="Unassembled WGS sequence"/>
</dbReference>
<evidence type="ECO:0000313" key="5">
    <source>
        <dbReference type="Proteomes" id="UP001224122"/>
    </source>
</evidence>
<evidence type="ECO:0000256" key="2">
    <source>
        <dbReference type="ARBA" id="ARBA00022679"/>
    </source>
</evidence>
<comment type="similarity">
    <text evidence="1">Belongs to the transferase hexapeptide repeat family.</text>
</comment>
<proteinExistence type="inferred from homology"/>
<accession>A0ABT9XZ34</accession>
<keyword evidence="3 4" id="KW-0012">Acyltransferase</keyword>
<dbReference type="EMBL" id="JAUSTW010000007">
    <property type="protein sequence ID" value="MDQ0200741.1"/>
    <property type="molecule type" value="Genomic_DNA"/>
</dbReference>
<dbReference type="SUPFAM" id="SSF51161">
    <property type="entry name" value="Trimeric LpxA-like enzymes"/>
    <property type="match status" value="1"/>
</dbReference>
<dbReference type="InterPro" id="IPR011004">
    <property type="entry name" value="Trimer_LpxA-like_sf"/>
</dbReference>
<dbReference type="RefSeq" id="WP_307411082.1">
    <property type="nucleotide sequence ID" value="NZ_JAUSTW010000007.1"/>
</dbReference>
<evidence type="ECO:0000313" key="4">
    <source>
        <dbReference type="EMBL" id="MDQ0200741.1"/>
    </source>
</evidence>
<protein>
    <submittedName>
        <fullName evidence="4">Serine O-acetyltransferase</fullName>
        <ecNumber evidence="4">2.3.1.30</ecNumber>
    </submittedName>
</protein>
<gene>
    <name evidence="4" type="ORF">J2S10_003943</name>
</gene>
<dbReference type="GO" id="GO:0009001">
    <property type="term" value="F:serine O-acetyltransferase activity"/>
    <property type="evidence" value="ECO:0007669"/>
    <property type="project" value="UniProtKB-EC"/>
</dbReference>
<evidence type="ECO:0000256" key="3">
    <source>
        <dbReference type="ARBA" id="ARBA00023315"/>
    </source>
</evidence>
<name>A0ABT9XZ34_9BACI</name>
<dbReference type="Pfam" id="PF00132">
    <property type="entry name" value="Hexapep"/>
    <property type="match status" value="1"/>
</dbReference>
<dbReference type="Gene3D" id="2.160.10.10">
    <property type="entry name" value="Hexapeptide repeat proteins"/>
    <property type="match status" value="1"/>
</dbReference>
<reference evidence="4 5" key="1">
    <citation type="submission" date="2023-07" db="EMBL/GenBank/DDBJ databases">
        <title>Genomic Encyclopedia of Type Strains, Phase IV (KMG-IV): sequencing the most valuable type-strain genomes for metagenomic binning, comparative biology and taxonomic classification.</title>
        <authorList>
            <person name="Goeker M."/>
        </authorList>
    </citation>
    <scope>NUCLEOTIDE SEQUENCE [LARGE SCALE GENOMIC DNA]</scope>
    <source>
        <strain evidence="4 5">DSM 27594</strain>
    </source>
</reference>
<dbReference type="EC" id="2.3.1.30" evidence="4"/>
<sequence>MNFRKILQNYTRCYNHKKYWKRRFAIYNPNISRIKKAFYLYYIKRTEGKQGAYLGTKTENGKCNFKDSPILPHGLIGIVISAQSIIGSNCQIGHQVTIGRSKGQSPTIGDNCFIGPGAKIFGGVHIGNNVRIGANCIVCTDIPDNATVVLDKPRIIIKEENYKYSIL</sequence>
<organism evidence="4 5">
    <name type="scientific">Neobacillus ginsengisoli</name>
    <dbReference type="NCBI Taxonomy" id="904295"/>
    <lineage>
        <taxon>Bacteria</taxon>
        <taxon>Bacillati</taxon>
        <taxon>Bacillota</taxon>
        <taxon>Bacilli</taxon>
        <taxon>Bacillales</taxon>
        <taxon>Bacillaceae</taxon>
        <taxon>Neobacillus</taxon>
    </lineage>
</organism>
<dbReference type="InterPro" id="IPR001451">
    <property type="entry name" value="Hexapep"/>
</dbReference>
<keyword evidence="2 4" id="KW-0808">Transferase</keyword>
<evidence type="ECO:0000256" key="1">
    <source>
        <dbReference type="ARBA" id="ARBA00007274"/>
    </source>
</evidence>
<keyword evidence="5" id="KW-1185">Reference proteome</keyword>
<dbReference type="PANTHER" id="PTHR42811">
    <property type="entry name" value="SERINE ACETYLTRANSFERASE"/>
    <property type="match status" value="1"/>
</dbReference>